<gene>
    <name evidence="1" type="ORF">ACFP1M_10690</name>
</gene>
<keyword evidence="2" id="KW-1185">Reference proteome</keyword>
<evidence type="ECO:0000313" key="2">
    <source>
        <dbReference type="Proteomes" id="UP001596258"/>
    </source>
</evidence>
<organism evidence="1 2">
    <name type="scientific">Levilactobacillus angrenensis</name>
    <dbReference type="NCBI Taxonomy" id="2486020"/>
    <lineage>
        <taxon>Bacteria</taxon>
        <taxon>Bacillati</taxon>
        <taxon>Bacillota</taxon>
        <taxon>Bacilli</taxon>
        <taxon>Lactobacillales</taxon>
        <taxon>Lactobacillaceae</taxon>
        <taxon>Levilactobacillus</taxon>
    </lineage>
</organism>
<proteinExistence type="predicted"/>
<reference evidence="2" key="1">
    <citation type="journal article" date="2019" name="Int. J. Syst. Evol. Microbiol.">
        <title>The Global Catalogue of Microorganisms (GCM) 10K type strain sequencing project: providing services to taxonomists for standard genome sequencing and annotation.</title>
        <authorList>
            <consortium name="The Broad Institute Genomics Platform"/>
            <consortium name="The Broad Institute Genome Sequencing Center for Infectious Disease"/>
            <person name="Wu L."/>
            <person name="Ma J."/>
        </authorList>
    </citation>
    <scope>NUCLEOTIDE SEQUENCE [LARGE SCALE GENOMIC DNA]</scope>
    <source>
        <strain evidence="2">CCM 8893</strain>
    </source>
</reference>
<name>A0ABW1UAQ6_9LACO</name>
<sequence>MSNNDFDLSINGLDEVQGFLDKAEKGVKELDGKNEVELGAVLTDNFISTHTKFNDFDSWWKSSGFDVSDPHEVPDADLASFIKETSDFNSYDAMVEDALGGYLANKLGFDN</sequence>
<evidence type="ECO:0000313" key="1">
    <source>
        <dbReference type="EMBL" id="MFC6290637.1"/>
    </source>
</evidence>
<dbReference type="EMBL" id="JBHSSO010000069">
    <property type="protein sequence ID" value="MFC6290637.1"/>
    <property type="molecule type" value="Genomic_DNA"/>
</dbReference>
<protein>
    <submittedName>
        <fullName evidence="1">Uncharacterized protein</fullName>
    </submittedName>
</protein>
<dbReference type="Proteomes" id="UP001596258">
    <property type="component" value="Unassembled WGS sequence"/>
</dbReference>
<accession>A0ABW1UAQ6</accession>
<comment type="caution">
    <text evidence="1">The sequence shown here is derived from an EMBL/GenBank/DDBJ whole genome shotgun (WGS) entry which is preliminary data.</text>
</comment>
<dbReference type="RefSeq" id="WP_125575343.1">
    <property type="nucleotide sequence ID" value="NZ_JBHSSO010000069.1"/>
</dbReference>